<evidence type="ECO:0000256" key="9">
    <source>
        <dbReference type="ARBA" id="ARBA00047589"/>
    </source>
</evidence>
<keyword evidence="8 10" id="KW-0012">Acyltransferase</keyword>
<dbReference type="InterPro" id="IPR008300">
    <property type="entry name" value="PTAC"/>
</dbReference>
<comment type="caution">
    <text evidence="11">The sequence shown here is derived from an EMBL/GenBank/DDBJ whole genome shotgun (WGS) entry which is preliminary data.</text>
</comment>
<dbReference type="UniPathway" id="UPA00621"/>
<dbReference type="EC" id="2.3.1.222" evidence="3 10"/>
<dbReference type="Proteomes" id="UP000005561">
    <property type="component" value="Unassembled WGS sequence"/>
</dbReference>
<keyword evidence="7" id="KW-0862">Zinc</keyword>
<evidence type="ECO:0000256" key="5">
    <source>
        <dbReference type="ARBA" id="ARBA00022679"/>
    </source>
</evidence>
<accession>C6LEW8</accession>
<dbReference type="Pfam" id="PF06130">
    <property type="entry name" value="PTAC"/>
    <property type="match status" value="1"/>
</dbReference>
<evidence type="ECO:0000256" key="3">
    <source>
        <dbReference type="ARBA" id="ARBA00012206"/>
    </source>
</evidence>
<dbReference type="OrthoDB" id="9784365at2"/>
<dbReference type="NCBIfam" id="NF011652">
    <property type="entry name" value="PRK15070.1"/>
    <property type="match status" value="1"/>
</dbReference>
<comment type="catalytic activity">
    <reaction evidence="9 10">
        <text>propanoyl-CoA + phosphate = propanoyl phosphate + CoA</text>
        <dbReference type="Rhea" id="RHEA:28046"/>
        <dbReference type="ChEBI" id="CHEBI:43474"/>
        <dbReference type="ChEBI" id="CHEBI:57287"/>
        <dbReference type="ChEBI" id="CHEBI:57392"/>
        <dbReference type="ChEBI" id="CHEBI:58933"/>
        <dbReference type="EC" id="2.3.1.222"/>
    </reaction>
</comment>
<gene>
    <name evidence="11" type="ORF">BRYFOR_07169</name>
</gene>
<reference evidence="11" key="1">
    <citation type="submission" date="2009-07" db="EMBL/GenBank/DDBJ databases">
        <authorList>
            <person name="Weinstock G."/>
            <person name="Sodergren E."/>
            <person name="Clifton S."/>
            <person name="Fulton L."/>
            <person name="Fulton B."/>
            <person name="Courtney L."/>
            <person name="Fronick C."/>
            <person name="Harrison M."/>
            <person name="Strong C."/>
            <person name="Farmer C."/>
            <person name="Delahaunty K."/>
            <person name="Markovic C."/>
            <person name="Hall O."/>
            <person name="Minx P."/>
            <person name="Tomlinson C."/>
            <person name="Mitreva M."/>
            <person name="Nelson J."/>
            <person name="Hou S."/>
            <person name="Wollam A."/>
            <person name="Pepin K.H."/>
            <person name="Johnson M."/>
            <person name="Bhonagiri V."/>
            <person name="Nash W.E."/>
            <person name="Warren W."/>
            <person name="Chinwalla A."/>
            <person name="Mardis E.R."/>
            <person name="Wilson R.K."/>
        </authorList>
    </citation>
    <scope>NUCLEOTIDE SEQUENCE [LARGE SCALE GENOMIC DNA]</scope>
    <source>
        <strain evidence="11">DSM 14469</strain>
    </source>
</reference>
<dbReference type="STRING" id="168384.SAMN05660368_02405"/>
<proteinExistence type="inferred from homology"/>
<keyword evidence="6" id="KW-0479">Metal-binding</keyword>
<evidence type="ECO:0000256" key="6">
    <source>
        <dbReference type="ARBA" id="ARBA00022723"/>
    </source>
</evidence>
<evidence type="ECO:0000256" key="7">
    <source>
        <dbReference type="ARBA" id="ARBA00022833"/>
    </source>
</evidence>
<dbReference type="GO" id="GO:0016747">
    <property type="term" value="F:acyltransferase activity, transferring groups other than amino-acyl groups"/>
    <property type="evidence" value="ECO:0007669"/>
    <property type="project" value="InterPro"/>
</dbReference>
<dbReference type="EMBL" id="ACCL02000009">
    <property type="protein sequence ID" value="EET60707.1"/>
    <property type="molecule type" value="Genomic_DNA"/>
</dbReference>
<dbReference type="RefSeq" id="WP_006861961.1">
    <property type="nucleotide sequence ID" value="NZ_ACCL02000009.1"/>
</dbReference>
<dbReference type="PIRSF" id="PIRSF010130">
    <property type="entry name" value="PduL"/>
    <property type="match status" value="1"/>
</dbReference>
<dbReference type="PANTHER" id="PTHR39453">
    <property type="entry name" value="PHOSPHATE PROPANOYLTRANSFERASE"/>
    <property type="match status" value="1"/>
</dbReference>
<evidence type="ECO:0000256" key="2">
    <source>
        <dbReference type="ARBA" id="ARBA00007342"/>
    </source>
</evidence>
<comment type="cofactor">
    <cofactor evidence="1">
        <name>Zn(2+)</name>
        <dbReference type="ChEBI" id="CHEBI:29105"/>
    </cofactor>
</comment>
<keyword evidence="12" id="KW-1185">Reference proteome</keyword>
<organism evidence="11 12">
    <name type="scientific">Marvinbryantia formatexigens DSM 14469</name>
    <dbReference type="NCBI Taxonomy" id="478749"/>
    <lineage>
        <taxon>Bacteria</taxon>
        <taxon>Bacillati</taxon>
        <taxon>Bacillota</taxon>
        <taxon>Clostridia</taxon>
        <taxon>Lachnospirales</taxon>
        <taxon>Lachnospiraceae</taxon>
        <taxon>Marvinbryantia</taxon>
    </lineage>
</organism>
<dbReference type="GO" id="GO:0046872">
    <property type="term" value="F:metal ion binding"/>
    <property type="evidence" value="ECO:0007669"/>
    <property type="project" value="UniProtKB-KW"/>
</dbReference>
<evidence type="ECO:0000256" key="1">
    <source>
        <dbReference type="ARBA" id="ARBA00001947"/>
    </source>
</evidence>
<keyword evidence="5 10" id="KW-0808">Transferase</keyword>
<comment type="similarity">
    <text evidence="2 10">Belongs to the PduL family.</text>
</comment>
<dbReference type="PANTHER" id="PTHR39453:SF1">
    <property type="entry name" value="PHOSPHATE PROPANOYLTRANSFERASE"/>
    <property type="match status" value="1"/>
</dbReference>
<name>C6LEW8_9FIRM</name>
<dbReference type="GO" id="GO:0051144">
    <property type="term" value="P:1,2-propanediol catabolic process"/>
    <property type="evidence" value="ECO:0007669"/>
    <property type="project" value="UniProtKB-UniPathway"/>
</dbReference>
<evidence type="ECO:0000256" key="8">
    <source>
        <dbReference type="ARBA" id="ARBA00023315"/>
    </source>
</evidence>
<protein>
    <recommendedName>
        <fullName evidence="4 10">Phosphate propanoyltransferase</fullName>
        <ecNumber evidence="3 10">2.3.1.222</ecNumber>
    </recommendedName>
</protein>
<dbReference type="eggNOG" id="COG4869">
    <property type="taxonomic scope" value="Bacteria"/>
</dbReference>
<sequence length="215" mass="23214">MKDIVTAVVDAIHMAGFVEIEVSAKHVHLTEQDVEVLFGRGASLEPVRPLSQPGQFLSGQRVKLIGPKGTMERVAVLGPARSATQVELSKSDCVALGVKAPKRESGDLAGSGSVTIEGPCGTLEVKEGVIIAHNHIHVTEADSRRLKLKDKERVSVEVYSERPVIFNDVIIRVSKNFSCRMHIDFDEANAAGVQGFTLGRIVRKVEAEGIGRSIL</sequence>
<comment type="pathway">
    <text evidence="10">Polyol metabolism; 1,2-propanediol degradation.</text>
</comment>
<evidence type="ECO:0000256" key="10">
    <source>
        <dbReference type="PIRNR" id="PIRNR010130"/>
    </source>
</evidence>
<evidence type="ECO:0000313" key="11">
    <source>
        <dbReference type="EMBL" id="EET60707.1"/>
    </source>
</evidence>
<dbReference type="AlphaFoldDB" id="C6LEW8"/>
<evidence type="ECO:0000313" key="12">
    <source>
        <dbReference type="Proteomes" id="UP000005561"/>
    </source>
</evidence>
<comment type="function">
    <text evidence="10">Involved in 1,2-propanediol (1,2-PD) degradation by catalyzing the conversion of propanoyl-CoA to propanoyl-phosphate.</text>
</comment>
<evidence type="ECO:0000256" key="4">
    <source>
        <dbReference type="ARBA" id="ARBA00020837"/>
    </source>
</evidence>